<keyword evidence="3" id="KW-1185">Reference proteome</keyword>
<feature type="compositionally biased region" description="Polar residues" evidence="1">
    <location>
        <begin position="385"/>
        <end position="399"/>
    </location>
</feature>
<feature type="compositionally biased region" description="Low complexity" evidence="1">
    <location>
        <begin position="341"/>
        <end position="351"/>
    </location>
</feature>
<feature type="region of interest" description="Disordered" evidence="1">
    <location>
        <begin position="134"/>
        <end position="167"/>
    </location>
</feature>
<feature type="compositionally biased region" description="Basic residues" evidence="1">
    <location>
        <begin position="352"/>
        <end position="366"/>
    </location>
</feature>
<sequence length="444" mass="47520">MTPEPNSSIAATTSRSETEGIVPMVHLEVPNDTTTLTSTSQNVSEEPCFTSNAPNPQGCLPKSVDAMPASSSTLFAIQGPATDDDPPSLVLAREQHAQHMLNTYHIKVRDFAYESTLPPLASVHRKVEAGPRPLKRTRAYLEPEGTPDPDVQTTYYTDSNATDPSQGELVIKKPKPLARRPTEPADTFLRMPALRAMGLGTFYAPRAQPYAPAACADARTPSTPTKASCAPVVPQSSLGIDVECSQGTSHDSEPWVDTPPVTPGGSYILHVADSTSPLQLDGASQRPPPAEDVTISQRGFSSGRLQTSASLELPHVPAQSTAPSSPFAQGGPFPSAEFRAPSVSPCPSFSRSPRRPSRSPPRKNMRRERCDAADTDSGVAEGSATRYNMRNRTVTSTIQGPGPSDAHAPQGRVGLRRSRRSPSRNRKPSSSSSKSKPLSKKTQR</sequence>
<dbReference type="EMBL" id="LUGG01000003">
    <property type="protein sequence ID" value="OBZ76601.1"/>
    <property type="molecule type" value="Genomic_DNA"/>
</dbReference>
<evidence type="ECO:0000313" key="3">
    <source>
        <dbReference type="Proteomes" id="UP000092993"/>
    </source>
</evidence>
<protein>
    <submittedName>
        <fullName evidence="2">Uncharacterized protein</fullName>
    </submittedName>
</protein>
<feature type="compositionally biased region" description="Polar residues" evidence="1">
    <location>
        <begin position="1"/>
        <end position="15"/>
    </location>
</feature>
<comment type="caution">
    <text evidence="2">The sequence shown here is derived from an EMBL/GenBank/DDBJ whole genome shotgun (WGS) entry which is preliminary data.</text>
</comment>
<feature type="region of interest" description="Disordered" evidence="1">
    <location>
        <begin position="1"/>
        <end position="56"/>
    </location>
</feature>
<feature type="region of interest" description="Disordered" evidence="1">
    <location>
        <begin position="315"/>
        <end position="444"/>
    </location>
</feature>
<dbReference type="AlphaFoldDB" id="A0A1C7MI32"/>
<feature type="region of interest" description="Disordered" evidence="1">
    <location>
        <begin position="244"/>
        <end position="269"/>
    </location>
</feature>
<evidence type="ECO:0000313" key="2">
    <source>
        <dbReference type="EMBL" id="OBZ76601.1"/>
    </source>
</evidence>
<dbReference type="Proteomes" id="UP000092993">
    <property type="component" value="Unassembled WGS sequence"/>
</dbReference>
<proteinExistence type="predicted"/>
<feature type="compositionally biased region" description="Polar residues" evidence="1">
    <location>
        <begin position="31"/>
        <end position="55"/>
    </location>
</feature>
<feature type="compositionally biased region" description="Basic residues" evidence="1">
    <location>
        <begin position="414"/>
        <end position="427"/>
    </location>
</feature>
<feature type="compositionally biased region" description="Polar residues" evidence="1">
    <location>
        <begin position="318"/>
        <end position="327"/>
    </location>
</feature>
<evidence type="ECO:0000256" key="1">
    <source>
        <dbReference type="SAM" id="MobiDB-lite"/>
    </source>
</evidence>
<organism evidence="2 3">
    <name type="scientific">Grifola frondosa</name>
    <name type="common">Maitake</name>
    <name type="synonym">Polyporus frondosus</name>
    <dbReference type="NCBI Taxonomy" id="5627"/>
    <lineage>
        <taxon>Eukaryota</taxon>
        <taxon>Fungi</taxon>
        <taxon>Dikarya</taxon>
        <taxon>Basidiomycota</taxon>
        <taxon>Agaricomycotina</taxon>
        <taxon>Agaricomycetes</taxon>
        <taxon>Polyporales</taxon>
        <taxon>Grifolaceae</taxon>
        <taxon>Grifola</taxon>
    </lineage>
</organism>
<dbReference type="OMA" id="SIPRTWY"/>
<name>A0A1C7MI32_GRIFR</name>
<reference evidence="2 3" key="1">
    <citation type="submission" date="2016-03" db="EMBL/GenBank/DDBJ databases">
        <title>Whole genome sequencing of Grifola frondosa 9006-11.</title>
        <authorList>
            <person name="Min B."/>
            <person name="Park H."/>
            <person name="Kim J.-G."/>
            <person name="Cho H."/>
            <person name="Oh Y.-L."/>
            <person name="Kong W.-S."/>
            <person name="Choi I.-G."/>
        </authorList>
    </citation>
    <scope>NUCLEOTIDE SEQUENCE [LARGE SCALE GENOMIC DNA]</scope>
    <source>
        <strain evidence="2 3">9006-11</strain>
    </source>
</reference>
<feature type="compositionally biased region" description="Polar residues" evidence="1">
    <location>
        <begin position="151"/>
        <end position="165"/>
    </location>
</feature>
<gene>
    <name evidence="2" type="ORF">A0H81_03876</name>
</gene>
<dbReference type="OrthoDB" id="3232876at2759"/>
<accession>A0A1C7MI32</accession>